<proteinExistence type="predicted"/>
<dbReference type="Proteomes" id="UP000191820">
    <property type="component" value="Chromosome"/>
</dbReference>
<keyword evidence="2" id="KW-1185">Reference proteome</keyword>
<dbReference type="EMBL" id="CP020472">
    <property type="protein sequence ID" value="ARD23673.1"/>
    <property type="molecule type" value="Genomic_DNA"/>
</dbReference>
<accession>A0ABM6JN34</accession>
<organism evidence="1 2">
    <name type="scientific">Shewanella japonica</name>
    <dbReference type="NCBI Taxonomy" id="93973"/>
    <lineage>
        <taxon>Bacteria</taxon>
        <taxon>Pseudomonadati</taxon>
        <taxon>Pseudomonadota</taxon>
        <taxon>Gammaproteobacteria</taxon>
        <taxon>Alteromonadales</taxon>
        <taxon>Shewanellaceae</taxon>
        <taxon>Shewanella</taxon>
    </lineage>
</organism>
<evidence type="ECO:0000313" key="1">
    <source>
        <dbReference type="EMBL" id="ARD23673.1"/>
    </source>
</evidence>
<name>A0ABM6JN34_9GAMM</name>
<sequence>MKFLALIIGLSFFSAIIVGVSHKQANASSLSRESYNRFNPLSYPSDSSLYSIGQIHQLTDKQALICPIAHYVSCIKQLPARVSAQLPLRQSVSQSLGLKTAMVMPVVDQVIAGIVVINDKLPVVNQSVALNGQAYQFNLEQQTQLTLWHELGHLENISLQESHSLQPLTPYQHEWLADYYLAWRLAHESGSVSLIWQQLHRRNIAVMNTTGNIGHWSSPQLLWLLNRYEVDDIIAFEQYADFIADAYPHAPQINDTEMDEISSLMQRTFGRGAVQALPHYMFWQQQRLIEVLHPTLVHLMGAELANAWLIQQFSEAEKVISTDE</sequence>
<gene>
    <name evidence="1" type="ORF">SJ2017_3422</name>
</gene>
<dbReference type="RefSeq" id="WP_080916630.1">
    <property type="nucleotide sequence ID" value="NZ_CP020472.1"/>
</dbReference>
<protein>
    <submittedName>
        <fullName evidence="1">Uncharacterized protein</fullName>
    </submittedName>
</protein>
<reference evidence="1 2" key="1">
    <citation type="submission" date="2017-03" db="EMBL/GenBank/DDBJ databases">
        <title>Genome sequencing of Shewanella japonica KCTC 22435.</title>
        <authorList>
            <person name="Kim K.M."/>
        </authorList>
    </citation>
    <scope>NUCLEOTIDE SEQUENCE [LARGE SCALE GENOMIC DNA]</scope>
    <source>
        <strain evidence="1 2">KCTC 22435</strain>
    </source>
</reference>
<evidence type="ECO:0000313" key="2">
    <source>
        <dbReference type="Proteomes" id="UP000191820"/>
    </source>
</evidence>